<dbReference type="EMBL" id="CP045644">
    <property type="protein sequence ID" value="QFZ85051.1"/>
    <property type="molecule type" value="Genomic_DNA"/>
</dbReference>
<evidence type="ECO:0000256" key="2">
    <source>
        <dbReference type="ARBA" id="ARBA00023015"/>
    </source>
</evidence>
<evidence type="ECO:0000256" key="3">
    <source>
        <dbReference type="ARBA" id="ARBA00023125"/>
    </source>
</evidence>
<evidence type="ECO:0000259" key="5">
    <source>
        <dbReference type="PROSITE" id="PS50931"/>
    </source>
</evidence>
<dbReference type="FunFam" id="1.10.10.10:FF:000001">
    <property type="entry name" value="LysR family transcriptional regulator"/>
    <property type="match status" value="1"/>
</dbReference>
<dbReference type="InterPro" id="IPR036390">
    <property type="entry name" value="WH_DNA-bd_sf"/>
</dbReference>
<dbReference type="SUPFAM" id="SSF46785">
    <property type="entry name" value="Winged helix' DNA-binding domain"/>
    <property type="match status" value="1"/>
</dbReference>
<evidence type="ECO:0000313" key="6">
    <source>
        <dbReference type="EMBL" id="QFZ85051.1"/>
    </source>
</evidence>
<dbReference type="PROSITE" id="PS50931">
    <property type="entry name" value="HTH_LYSR"/>
    <property type="match status" value="1"/>
</dbReference>
<dbReference type="InterPro" id="IPR058163">
    <property type="entry name" value="LysR-type_TF_proteobact-type"/>
</dbReference>
<keyword evidence="3" id="KW-0238">DNA-binding</keyword>
<proteinExistence type="inferred from homology"/>
<dbReference type="GO" id="GO:0043565">
    <property type="term" value="F:sequence-specific DNA binding"/>
    <property type="evidence" value="ECO:0007669"/>
    <property type="project" value="TreeGrafter"/>
</dbReference>
<dbReference type="Gene3D" id="1.10.10.10">
    <property type="entry name" value="Winged helix-like DNA-binding domain superfamily/Winged helix DNA-binding domain"/>
    <property type="match status" value="1"/>
</dbReference>
<sequence length="294" mass="32423">MDQLTSLRVFREVVESGSFTAAAERLGMSAPMASKRLAQLERTVNARLLHRTSRNLSLTEAGSAYYDQCLRALDILDAAEAAIGQGAQDVRGQLKMSAPVWCATPRFAQALAEYRRRYPDVVLDVHLTNHKVDLVTEGYDLALRATDEPAHALIARPLCQVPFRLVASAAYMKRYACDPEAADAPALDAVVPSYLDLEALMAKVHKGSPRFRLNAVMRSDDTTLTYHAVCVGMGVAFLPDWLVGADLASRRLMHVLESDVQTPSATLFAVYASRQYMAPKLRTFIDFMVETLGE</sequence>
<feature type="domain" description="HTH lysR-type" evidence="5">
    <location>
        <begin position="1"/>
        <end position="59"/>
    </location>
</feature>
<dbReference type="PANTHER" id="PTHR30537">
    <property type="entry name" value="HTH-TYPE TRANSCRIPTIONAL REGULATOR"/>
    <property type="match status" value="1"/>
</dbReference>
<keyword evidence="2" id="KW-0805">Transcription regulation</keyword>
<keyword evidence="4" id="KW-0804">Transcription</keyword>
<dbReference type="GO" id="GO:0003700">
    <property type="term" value="F:DNA-binding transcription factor activity"/>
    <property type="evidence" value="ECO:0007669"/>
    <property type="project" value="InterPro"/>
</dbReference>
<evidence type="ECO:0000313" key="7">
    <source>
        <dbReference type="Proteomes" id="UP000326780"/>
    </source>
</evidence>
<dbReference type="InterPro" id="IPR000847">
    <property type="entry name" value="LysR_HTH_N"/>
</dbReference>
<dbReference type="RefSeq" id="WP_153283667.1">
    <property type="nucleotide sequence ID" value="NZ_CP045644.1"/>
</dbReference>
<dbReference type="Pfam" id="PF03466">
    <property type="entry name" value="LysR_substrate"/>
    <property type="match status" value="1"/>
</dbReference>
<evidence type="ECO:0000256" key="1">
    <source>
        <dbReference type="ARBA" id="ARBA00009437"/>
    </source>
</evidence>
<reference evidence="6 7" key="1">
    <citation type="submission" date="2019-10" db="EMBL/GenBank/DDBJ databases">
        <title>Complete genome sequence of Variovorax paradoxus 5C-2.</title>
        <authorList>
            <person name="Gogoleva N.E."/>
            <person name="Balkin A.S."/>
        </authorList>
    </citation>
    <scope>NUCLEOTIDE SEQUENCE [LARGE SCALE GENOMIC DNA]</scope>
    <source>
        <strain evidence="6 7">5C-2</strain>
    </source>
</reference>
<evidence type="ECO:0000256" key="4">
    <source>
        <dbReference type="ARBA" id="ARBA00023163"/>
    </source>
</evidence>
<dbReference type="InterPro" id="IPR036388">
    <property type="entry name" value="WH-like_DNA-bd_sf"/>
</dbReference>
<dbReference type="GO" id="GO:0006351">
    <property type="term" value="P:DNA-templated transcription"/>
    <property type="evidence" value="ECO:0007669"/>
    <property type="project" value="TreeGrafter"/>
</dbReference>
<protein>
    <submittedName>
        <fullName evidence="6">LysR family transcriptional regulator</fullName>
    </submittedName>
</protein>
<organism evidence="6 7">
    <name type="scientific">Variovorax paradoxus</name>
    <dbReference type="NCBI Taxonomy" id="34073"/>
    <lineage>
        <taxon>Bacteria</taxon>
        <taxon>Pseudomonadati</taxon>
        <taxon>Pseudomonadota</taxon>
        <taxon>Betaproteobacteria</taxon>
        <taxon>Burkholderiales</taxon>
        <taxon>Comamonadaceae</taxon>
        <taxon>Variovorax</taxon>
    </lineage>
</organism>
<dbReference type="InterPro" id="IPR005119">
    <property type="entry name" value="LysR_subst-bd"/>
</dbReference>
<gene>
    <name evidence="6" type="ORF">GFK26_20950</name>
</gene>
<dbReference type="Proteomes" id="UP000326780">
    <property type="component" value="Chromosome"/>
</dbReference>
<accession>A0A5Q0M5X5</accession>
<dbReference type="Gene3D" id="3.40.190.290">
    <property type="match status" value="1"/>
</dbReference>
<dbReference type="AlphaFoldDB" id="A0A5Q0M5X5"/>
<name>A0A5Q0M5X5_VARPD</name>
<dbReference type="CDD" id="cd08422">
    <property type="entry name" value="PBP2_CrgA_like"/>
    <property type="match status" value="1"/>
</dbReference>
<comment type="similarity">
    <text evidence="1">Belongs to the LysR transcriptional regulatory family.</text>
</comment>
<dbReference type="Pfam" id="PF00126">
    <property type="entry name" value="HTH_1"/>
    <property type="match status" value="1"/>
</dbReference>
<dbReference type="SUPFAM" id="SSF53850">
    <property type="entry name" value="Periplasmic binding protein-like II"/>
    <property type="match status" value="1"/>
</dbReference>
<dbReference type="PANTHER" id="PTHR30537:SF35">
    <property type="entry name" value="TRANSCRIPTIONAL REGULATORY PROTEIN"/>
    <property type="match status" value="1"/>
</dbReference>